<comment type="subcellular location">
    <subcellularLocation>
        <location evidence="1">Nucleus</location>
    </subcellularLocation>
</comment>
<evidence type="ECO:0000256" key="2">
    <source>
        <dbReference type="ARBA" id="ARBA00023125"/>
    </source>
</evidence>
<keyword evidence="2" id="KW-0238">DNA-binding</keyword>
<reference evidence="5" key="1">
    <citation type="journal article" date="2023" name="Insect Mol. Biol.">
        <title>Genome sequencing provides insights into the evolution of gene families encoding plant cell wall-degrading enzymes in longhorned beetles.</title>
        <authorList>
            <person name="Shin N.R."/>
            <person name="Okamura Y."/>
            <person name="Kirsch R."/>
            <person name="Pauchet Y."/>
        </authorList>
    </citation>
    <scope>NUCLEOTIDE SEQUENCE</scope>
    <source>
        <strain evidence="5">AMC_N1</strain>
    </source>
</reference>
<feature type="domain" description="HTH CENPB-type" evidence="4">
    <location>
        <begin position="48"/>
        <end position="99"/>
    </location>
</feature>
<dbReference type="EMBL" id="JAPWTK010000649">
    <property type="protein sequence ID" value="KAJ8937511.1"/>
    <property type="molecule type" value="Genomic_DNA"/>
</dbReference>
<dbReference type="AlphaFoldDB" id="A0AAV8XFH8"/>
<evidence type="ECO:0000313" key="6">
    <source>
        <dbReference type="Proteomes" id="UP001162162"/>
    </source>
</evidence>
<dbReference type="InterPro" id="IPR009057">
    <property type="entry name" value="Homeodomain-like_sf"/>
</dbReference>
<dbReference type="Proteomes" id="UP001162162">
    <property type="component" value="Unassembled WGS sequence"/>
</dbReference>
<evidence type="ECO:0000256" key="1">
    <source>
        <dbReference type="ARBA" id="ARBA00004123"/>
    </source>
</evidence>
<protein>
    <recommendedName>
        <fullName evidence="7">HTH CENPB-type domain-containing protein</fullName>
    </recommendedName>
</protein>
<proteinExistence type="predicted"/>
<comment type="caution">
    <text evidence="5">The sequence shown here is derived from an EMBL/GenBank/DDBJ whole genome shotgun (WGS) entry which is preliminary data.</text>
</comment>
<feature type="domain" description="DDE-1" evidence="3">
    <location>
        <begin position="156"/>
        <end position="201"/>
    </location>
</feature>
<evidence type="ECO:0000259" key="3">
    <source>
        <dbReference type="Pfam" id="PF03184"/>
    </source>
</evidence>
<dbReference type="InterPro" id="IPR004875">
    <property type="entry name" value="DDE_SF_endonuclease_dom"/>
</dbReference>
<evidence type="ECO:0000313" key="5">
    <source>
        <dbReference type="EMBL" id="KAJ8937511.1"/>
    </source>
</evidence>
<accession>A0AAV8XFH8</accession>
<evidence type="ECO:0000259" key="4">
    <source>
        <dbReference type="Pfam" id="PF03221"/>
    </source>
</evidence>
<dbReference type="InterPro" id="IPR006600">
    <property type="entry name" value="HTH_CenpB_DNA-bd_dom"/>
</dbReference>
<dbReference type="Pfam" id="PF03184">
    <property type="entry name" value="DDE_1"/>
    <property type="match status" value="1"/>
</dbReference>
<dbReference type="Pfam" id="PF03221">
    <property type="entry name" value="HTH_Tnp_Tc5"/>
    <property type="match status" value="1"/>
</dbReference>
<name>A0AAV8XFH8_9CUCU</name>
<dbReference type="Gene3D" id="1.10.10.60">
    <property type="entry name" value="Homeodomain-like"/>
    <property type="match status" value="1"/>
</dbReference>
<organism evidence="5 6">
    <name type="scientific">Aromia moschata</name>
    <dbReference type="NCBI Taxonomy" id="1265417"/>
    <lineage>
        <taxon>Eukaryota</taxon>
        <taxon>Metazoa</taxon>
        <taxon>Ecdysozoa</taxon>
        <taxon>Arthropoda</taxon>
        <taxon>Hexapoda</taxon>
        <taxon>Insecta</taxon>
        <taxon>Pterygota</taxon>
        <taxon>Neoptera</taxon>
        <taxon>Endopterygota</taxon>
        <taxon>Coleoptera</taxon>
        <taxon>Polyphaga</taxon>
        <taxon>Cucujiformia</taxon>
        <taxon>Chrysomeloidea</taxon>
        <taxon>Cerambycidae</taxon>
        <taxon>Cerambycinae</taxon>
        <taxon>Callichromatini</taxon>
        <taxon>Aromia</taxon>
    </lineage>
</organism>
<evidence type="ECO:0008006" key="7">
    <source>
        <dbReference type="Google" id="ProtNLM"/>
    </source>
</evidence>
<gene>
    <name evidence="5" type="ORF">NQ318_015977</name>
</gene>
<keyword evidence="6" id="KW-1185">Reference proteome</keyword>
<dbReference type="GO" id="GO:0003677">
    <property type="term" value="F:DNA binding"/>
    <property type="evidence" value="ECO:0007669"/>
    <property type="project" value="UniProtKB-KW"/>
</dbReference>
<sequence length="202" mass="23048">MKSVEKKEYGVGTSTISDIKKNKDKIKRFTGQCDSGPGSRKTLRKAEYTEMEKRLHVPISYEILSAKAKQFYTETYGNDNFAASRSWISNFRKMHGLRSLKVCGEKLSNNQIAVDPFITLLKFVMQMNLPFIRKCYLKKTLVRSQEKTAPGRKISKERITFLAYCNADGSQKVKLLVIGKAKNPRTFKIVNLPVEYKSSSNS</sequence>
<dbReference type="SUPFAM" id="SSF46689">
    <property type="entry name" value="Homeodomain-like"/>
    <property type="match status" value="1"/>
</dbReference>
<dbReference type="PANTHER" id="PTHR19303">
    <property type="entry name" value="TRANSPOSON"/>
    <property type="match status" value="1"/>
</dbReference>
<dbReference type="InterPro" id="IPR050863">
    <property type="entry name" value="CenT-Element_Derived"/>
</dbReference>
<dbReference type="PANTHER" id="PTHR19303:SF16">
    <property type="entry name" value="JERKY PROTEIN HOMOLOG-LIKE"/>
    <property type="match status" value="1"/>
</dbReference>
<dbReference type="GO" id="GO:0005634">
    <property type="term" value="C:nucleus"/>
    <property type="evidence" value="ECO:0007669"/>
    <property type="project" value="UniProtKB-SubCell"/>
</dbReference>